<feature type="transmembrane region" description="Helical" evidence="7">
    <location>
        <begin position="69"/>
        <end position="90"/>
    </location>
</feature>
<feature type="transmembrane region" description="Helical" evidence="7">
    <location>
        <begin position="7"/>
        <end position="28"/>
    </location>
</feature>
<protein>
    <submittedName>
        <fullName evidence="9">Sugar ABC transporter permease</fullName>
    </submittedName>
</protein>
<feature type="transmembrane region" description="Helical" evidence="7">
    <location>
        <begin position="257"/>
        <end position="281"/>
    </location>
</feature>
<name>A0A7S8C8I7_9HYPH</name>
<evidence type="ECO:0000256" key="1">
    <source>
        <dbReference type="ARBA" id="ARBA00004651"/>
    </source>
</evidence>
<dbReference type="KEGG" id="kmn:HW532_17615"/>
<evidence type="ECO:0000256" key="3">
    <source>
        <dbReference type="ARBA" id="ARBA00022475"/>
    </source>
</evidence>
<dbReference type="CDD" id="cd06261">
    <property type="entry name" value="TM_PBP2"/>
    <property type="match status" value="1"/>
</dbReference>
<evidence type="ECO:0000313" key="9">
    <source>
        <dbReference type="EMBL" id="QPC45395.1"/>
    </source>
</evidence>
<dbReference type="GO" id="GO:0055085">
    <property type="term" value="P:transmembrane transport"/>
    <property type="evidence" value="ECO:0007669"/>
    <property type="project" value="InterPro"/>
</dbReference>
<dbReference type="PROSITE" id="PS50928">
    <property type="entry name" value="ABC_TM1"/>
    <property type="match status" value="1"/>
</dbReference>
<feature type="domain" description="ABC transmembrane type-1" evidence="8">
    <location>
        <begin position="65"/>
        <end position="278"/>
    </location>
</feature>
<evidence type="ECO:0000313" key="10">
    <source>
        <dbReference type="Proteomes" id="UP000593594"/>
    </source>
</evidence>
<keyword evidence="2 7" id="KW-0813">Transport</keyword>
<keyword evidence="5 7" id="KW-1133">Transmembrane helix</keyword>
<dbReference type="PANTHER" id="PTHR43005:SF1">
    <property type="entry name" value="SPERMIDINE_PUTRESCINE TRANSPORT SYSTEM PERMEASE PROTEIN"/>
    <property type="match status" value="1"/>
</dbReference>
<feature type="transmembrane region" description="Helical" evidence="7">
    <location>
        <begin position="154"/>
        <end position="174"/>
    </location>
</feature>
<keyword evidence="4 7" id="KW-0812">Transmembrane</keyword>
<dbReference type="PANTHER" id="PTHR43005">
    <property type="entry name" value="BLR7065 PROTEIN"/>
    <property type="match status" value="1"/>
</dbReference>
<accession>A0A7S8C8I7</accession>
<evidence type="ECO:0000259" key="8">
    <source>
        <dbReference type="PROSITE" id="PS50928"/>
    </source>
</evidence>
<evidence type="ECO:0000256" key="7">
    <source>
        <dbReference type="RuleBase" id="RU363032"/>
    </source>
</evidence>
<dbReference type="InterPro" id="IPR000515">
    <property type="entry name" value="MetI-like"/>
</dbReference>
<organism evidence="9 10">
    <name type="scientific">Kaustia mangrovi</name>
    <dbReference type="NCBI Taxonomy" id="2593653"/>
    <lineage>
        <taxon>Bacteria</taxon>
        <taxon>Pseudomonadati</taxon>
        <taxon>Pseudomonadota</taxon>
        <taxon>Alphaproteobacteria</taxon>
        <taxon>Hyphomicrobiales</taxon>
        <taxon>Parvibaculaceae</taxon>
        <taxon>Kaustia</taxon>
    </lineage>
</organism>
<dbReference type="Proteomes" id="UP000593594">
    <property type="component" value="Chromosome"/>
</dbReference>
<dbReference type="GO" id="GO:0005886">
    <property type="term" value="C:plasma membrane"/>
    <property type="evidence" value="ECO:0007669"/>
    <property type="project" value="UniProtKB-SubCell"/>
</dbReference>
<sequence length="294" mass="32177">MSDTQFALVIILGVSLLNAAIIFVPLVYSAWLSLHESNVILRTMEFVGAKHYWTAITDPKVLAAAWRSVVFSAIAVVLSFALSLGFALVLNEDFPGKGLLRALVLLPWAISQVVTATVFSFMLNPNVGALNALLAPMGIVGPSHVWLSQDMALIWVSVAFVWHLAPLGTFFYLASLQTIPEDLYNAARIDRAGPVRRFAHITLPHLRHTTLIVLVVMTVEAVRQFDLVFSLTRGGPGTASQILPMLVFRYNFEFSQYGLAAATSFILTAMSVALAVGYFLLLRKKKAKKETANG</sequence>
<dbReference type="SUPFAM" id="SSF161098">
    <property type="entry name" value="MetI-like"/>
    <property type="match status" value="1"/>
</dbReference>
<dbReference type="EMBL" id="CP058214">
    <property type="protein sequence ID" value="QPC45395.1"/>
    <property type="molecule type" value="Genomic_DNA"/>
</dbReference>
<evidence type="ECO:0000256" key="2">
    <source>
        <dbReference type="ARBA" id="ARBA00022448"/>
    </source>
</evidence>
<feature type="transmembrane region" description="Helical" evidence="7">
    <location>
        <begin position="102"/>
        <end position="123"/>
    </location>
</feature>
<gene>
    <name evidence="9" type="ORF">HW532_17615</name>
</gene>
<proteinExistence type="inferred from homology"/>
<dbReference type="InterPro" id="IPR035906">
    <property type="entry name" value="MetI-like_sf"/>
</dbReference>
<keyword evidence="10" id="KW-1185">Reference proteome</keyword>
<dbReference type="Pfam" id="PF00528">
    <property type="entry name" value="BPD_transp_1"/>
    <property type="match status" value="1"/>
</dbReference>
<dbReference type="Gene3D" id="1.10.3720.10">
    <property type="entry name" value="MetI-like"/>
    <property type="match status" value="1"/>
</dbReference>
<evidence type="ECO:0000256" key="4">
    <source>
        <dbReference type="ARBA" id="ARBA00022692"/>
    </source>
</evidence>
<keyword evidence="6 7" id="KW-0472">Membrane</keyword>
<comment type="subcellular location">
    <subcellularLocation>
        <location evidence="1 7">Cell membrane</location>
        <topology evidence="1 7">Multi-pass membrane protein</topology>
    </subcellularLocation>
</comment>
<reference evidence="9 10" key="1">
    <citation type="submission" date="2020-06" db="EMBL/GenBank/DDBJ databases">
        <title>Genome sequence of 2 isolates from Red Sea Mangroves.</title>
        <authorList>
            <person name="Sefrji F."/>
            <person name="Michoud G."/>
            <person name="Merlino G."/>
            <person name="Daffonchio D."/>
        </authorList>
    </citation>
    <scope>NUCLEOTIDE SEQUENCE [LARGE SCALE GENOMIC DNA]</scope>
    <source>
        <strain evidence="9 10">R1DC25</strain>
    </source>
</reference>
<evidence type="ECO:0000256" key="5">
    <source>
        <dbReference type="ARBA" id="ARBA00022989"/>
    </source>
</evidence>
<dbReference type="AlphaFoldDB" id="A0A7S8C8I7"/>
<comment type="similarity">
    <text evidence="7">Belongs to the binding-protein-dependent transport system permease family.</text>
</comment>
<keyword evidence="3" id="KW-1003">Cell membrane</keyword>
<feature type="transmembrane region" description="Helical" evidence="7">
    <location>
        <begin position="129"/>
        <end position="147"/>
    </location>
</feature>
<evidence type="ECO:0000256" key="6">
    <source>
        <dbReference type="ARBA" id="ARBA00023136"/>
    </source>
</evidence>